<evidence type="ECO:0000256" key="7">
    <source>
        <dbReference type="ARBA" id="ARBA00022840"/>
    </source>
</evidence>
<dbReference type="EMBL" id="SIHI01000001">
    <property type="protein sequence ID" value="TWT57849.1"/>
    <property type="molecule type" value="Genomic_DNA"/>
</dbReference>
<feature type="binding site" evidence="9">
    <location>
        <position position="264"/>
    </location>
    <ligand>
        <name>ATP</name>
        <dbReference type="ChEBI" id="CHEBI:30616"/>
    </ligand>
</feature>
<keyword evidence="3 9" id="KW-0808">Transferase</keyword>
<keyword evidence="4 9" id="KW-0547">Nucleotide-binding</keyword>
<feature type="binding site" evidence="9">
    <location>
        <position position="133"/>
    </location>
    <ligand>
        <name>sn-glycerol 3-phosphate</name>
        <dbReference type="ChEBI" id="CHEBI:57597"/>
    </ligand>
</feature>
<dbReference type="GO" id="GO:0006072">
    <property type="term" value="P:glycerol-3-phosphate metabolic process"/>
    <property type="evidence" value="ECO:0007669"/>
    <property type="project" value="InterPro"/>
</dbReference>
<evidence type="ECO:0000256" key="2">
    <source>
        <dbReference type="ARBA" id="ARBA00009156"/>
    </source>
</evidence>
<dbReference type="PANTHER" id="PTHR10196">
    <property type="entry name" value="SUGAR KINASE"/>
    <property type="match status" value="1"/>
</dbReference>
<dbReference type="OrthoDB" id="9805576at2"/>
<feature type="binding site" evidence="9">
    <location>
        <position position="15"/>
    </location>
    <ligand>
        <name>ADP</name>
        <dbReference type="ChEBI" id="CHEBI:456216"/>
    </ligand>
</feature>
<evidence type="ECO:0000256" key="9">
    <source>
        <dbReference type="HAMAP-Rule" id="MF_00186"/>
    </source>
</evidence>
<dbReference type="GO" id="GO:0005524">
    <property type="term" value="F:ATP binding"/>
    <property type="evidence" value="ECO:0007669"/>
    <property type="project" value="UniProtKB-UniRule"/>
</dbReference>
<feature type="domain" description="Carbohydrate kinase FGGY N-terminal" evidence="11">
    <location>
        <begin position="3"/>
        <end position="249"/>
    </location>
</feature>
<dbReference type="Pfam" id="PF02782">
    <property type="entry name" value="FGGY_C"/>
    <property type="match status" value="1"/>
</dbReference>
<evidence type="ECO:0000256" key="4">
    <source>
        <dbReference type="ARBA" id="ARBA00022741"/>
    </source>
</evidence>
<dbReference type="InterPro" id="IPR018484">
    <property type="entry name" value="FGGY_N"/>
</dbReference>
<dbReference type="Gene3D" id="3.30.420.40">
    <property type="match status" value="2"/>
</dbReference>
<feature type="binding site" evidence="9">
    <location>
        <position position="81"/>
    </location>
    <ligand>
        <name>sn-glycerol 3-phosphate</name>
        <dbReference type="ChEBI" id="CHEBI:57597"/>
    </ligand>
</feature>
<protein>
    <recommendedName>
        <fullName evidence="9">Glycerol kinase</fullName>
        <ecNumber evidence="9">2.7.1.30</ecNumber>
    </recommendedName>
    <alternativeName>
        <fullName evidence="9">ATP:glycerol 3-phosphotransferase</fullName>
    </alternativeName>
    <alternativeName>
        <fullName evidence="9">Glycerokinase</fullName>
        <shortName evidence="9">GK</shortName>
    </alternativeName>
</protein>
<feature type="binding site" evidence="9">
    <location>
        <position position="307"/>
    </location>
    <ligand>
        <name>ADP</name>
        <dbReference type="ChEBI" id="CHEBI:456216"/>
    </ligand>
</feature>
<dbReference type="EC" id="2.7.1.30" evidence="9"/>
<gene>
    <name evidence="9 13" type="primary">glpK</name>
    <name evidence="13" type="ORF">KOR42_12160</name>
</gene>
<dbReference type="UniPathway" id="UPA00618">
    <property type="reaction ID" value="UER00672"/>
</dbReference>
<feature type="binding site" evidence="9">
    <location>
        <position position="408"/>
    </location>
    <ligand>
        <name>ADP</name>
        <dbReference type="ChEBI" id="CHEBI:456216"/>
    </ligand>
</feature>
<feature type="binding site" evidence="9">
    <location>
        <position position="11"/>
    </location>
    <ligand>
        <name>sn-glycerol 3-phosphate</name>
        <dbReference type="ChEBI" id="CHEBI:57597"/>
    </ligand>
</feature>
<dbReference type="Pfam" id="PF00370">
    <property type="entry name" value="FGGY_N"/>
    <property type="match status" value="1"/>
</dbReference>
<dbReference type="FunFam" id="3.30.420.40:FF:000007">
    <property type="entry name" value="Glycerol kinase"/>
    <property type="match status" value="1"/>
</dbReference>
<dbReference type="InterPro" id="IPR043129">
    <property type="entry name" value="ATPase_NBD"/>
</dbReference>
<comment type="activity regulation">
    <text evidence="9">Inhibited by fructose 1,6-bisphosphate (FBP).</text>
</comment>
<dbReference type="InterPro" id="IPR018485">
    <property type="entry name" value="FGGY_C"/>
</dbReference>
<dbReference type="PIRSF" id="PIRSF000538">
    <property type="entry name" value="GlpK"/>
    <property type="match status" value="1"/>
</dbReference>
<dbReference type="HAMAP" id="MF_00186">
    <property type="entry name" value="Glycerol_kin"/>
    <property type="match status" value="1"/>
</dbReference>
<feature type="domain" description="Carbohydrate kinase FGGY C-terminal" evidence="12">
    <location>
        <begin position="259"/>
        <end position="447"/>
    </location>
</feature>
<comment type="catalytic activity">
    <reaction evidence="8 9">
        <text>glycerol + ATP = sn-glycerol 3-phosphate + ADP + H(+)</text>
        <dbReference type="Rhea" id="RHEA:21644"/>
        <dbReference type="ChEBI" id="CHEBI:15378"/>
        <dbReference type="ChEBI" id="CHEBI:17754"/>
        <dbReference type="ChEBI" id="CHEBI:30616"/>
        <dbReference type="ChEBI" id="CHEBI:57597"/>
        <dbReference type="ChEBI" id="CHEBI:456216"/>
        <dbReference type="EC" id="2.7.1.30"/>
    </reaction>
</comment>
<feature type="binding site" evidence="9">
    <location>
        <position position="82"/>
    </location>
    <ligand>
        <name>glycerol</name>
        <dbReference type="ChEBI" id="CHEBI:17754"/>
    </ligand>
</feature>
<organism evidence="13 14">
    <name type="scientific">Thalassoglobus neptunius</name>
    <dbReference type="NCBI Taxonomy" id="1938619"/>
    <lineage>
        <taxon>Bacteria</taxon>
        <taxon>Pseudomonadati</taxon>
        <taxon>Planctomycetota</taxon>
        <taxon>Planctomycetia</taxon>
        <taxon>Planctomycetales</taxon>
        <taxon>Planctomycetaceae</taxon>
        <taxon>Thalassoglobus</taxon>
    </lineage>
</organism>
<feature type="binding site" evidence="9">
    <location>
        <position position="81"/>
    </location>
    <ligand>
        <name>glycerol</name>
        <dbReference type="ChEBI" id="CHEBI:17754"/>
    </ligand>
</feature>
<comment type="function">
    <text evidence="9">Key enzyme in the regulation of glycerol uptake and metabolism. Catalyzes the phosphorylation of glycerol to yield sn-glycerol 3-phosphate.</text>
</comment>
<keyword evidence="6 9" id="KW-0319">Glycerol metabolism</keyword>
<feature type="binding site" evidence="9">
    <location>
        <position position="242"/>
    </location>
    <ligand>
        <name>sn-glycerol 3-phosphate</name>
        <dbReference type="ChEBI" id="CHEBI:57597"/>
    </ligand>
</feature>
<feature type="binding site" evidence="9">
    <location>
        <position position="133"/>
    </location>
    <ligand>
        <name>glycerol</name>
        <dbReference type="ChEBI" id="CHEBI:17754"/>
    </ligand>
</feature>
<dbReference type="PROSITE" id="PS00445">
    <property type="entry name" value="FGGY_KINASES_2"/>
    <property type="match status" value="1"/>
</dbReference>
<comment type="similarity">
    <text evidence="2 9 10">Belongs to the FGGY kinase family.</text>
</comment>
<comment type="pathway">
    <text evidence="1 9">Polyol metabolism; glycerol degradation via glycerol kinase pathway; sn-glycerol 3-phosphate from glycerol: step 1/1.</text>
</comment>
<dbReference type="GO" id="GO:0005829">
    <property type="term" value="C:cytosol"/>
    <property type="evidence" value="ECO:0007669"/>
    <property type="project" value="TreeGrafter"/>
</dbReference>
<evidence type="ECO:0000313" key="13">
    <source>
        <dbReference type="EMBL" id="TWT57849.1"/>
    </source>
</evidence>
<evidence type="ECO:0000259" key="11">
    <source>
        <dbReference type="Pfam" id="PF00370"/>
    </source>
</evidence>
<feature type="binding site" evidence="9">
    <location>
        <position position="11"/>
    </location>
    <ligand>
        <name>ATP</name>
        <dbReference type="ChEBI" id="CHEBI:30616"/>
    </ligand>
</feature>
<feature type="binding site" evidence="9">
    <location>
        <position position="264"/>
    </location>
    <ligand>
        <name>ADP</name>
        <dbReference type="ChEBI" id="CHEBI:456216"/>
    </ligand>
</feature>
<dbReference type="InterPro" id="IPR005999">
    <property type="entry name" value="Glycerol_kin"/>
</dbReference>
<feature type="binding site" evidence="9">
    <location>
        <position position="13"/>
    </location>
    <ligand>
        <name>ATP</name>
        <dbReference type="ChEBI" id="CHEBI:30616"/>
    </ligand>
</feature>
<dbReference type="InterPro" id="IPR000577">
    <property type="entry name" value="Carb_kinase_FGGY"/>
</dbReference>
<feature type="binding site" evidence="9">
    <location>
        <position position="11"/>
    </location>
    <ligand>
        <name>ADP</name>
        <dbReference type="ChEBI" id="CHEBI:456216"/>
    </ligand>
</feature>
<dbReference type="GO" id="GO:0019563">
    <property type="term" value="P:glycerol catabolic process"/>
    <property type="evidence" value="ECO:0007669"/>
    <property type="project" value="UniProtKB-UniRule"/>
</dbReference>
<evidence type="ECO:0000256" key="8">
    <source>
        <dbReference type="ARBA" id="ARBA00052101"/>
    </source>
</evidence>
<feature type="binding site" evidence="9">
    <location>
        <position position="242"/>
    </location>
    <ligand>
        <name>glycerol</name>
        <dbReference type="ChEBI" id="CHEBI:17754"/>
    </ligand>
</feature>
<reference evidence="13 14" key="1">
    <citation type="submission" date="2019-02" db="EMBL/GenBank/DDBJ databases">
        <title>Deep-cultivation of Planctomycetes and their phenomic and genomic characterization uncovers novel biology.</title>
        <authorList>
            <person name="Wiegand S."/>
            <person name="Jogler M."/>
            <person name="Boedeker C."/>
            <person name="Pinto D."/>
            <person name="Vollmers J."/>
            <person name="Rivas-Marin E."/>
            <person name="Kohn T."/>
            <person name="Peeters S.H."/>
            <person name="Heuer A."/>
            <person name="Rast P."/>
            <person name="Oberbeckmann S."/>
            <person name="Bunk B."/>
            <person name="Jeske O."/>
            <person name="Meyerdierks A."/>
            <person name="Storesund J.E."/>
            <person name="Kallscheuer N."/>
            <person name="Luecker S."/>
            <person name="Lage O.M."/>
            <person name="Pohl T."/>
            <person name="Merkel B.J."/>
            <person name="Hornburger P."/>
            <person name="Mueller R.-W."/>
            <person name="Bruemmer F."/>
            <person name="Labrenz M."/>
            <person name="Spormann A.M."/>
            <person name="Op Den Camp H."/>
            <person name="Overmann J."/>
            <person name="Amann R."/>
            <person name="Jetten M.S.M."/>
            <person name="Mascher T."/>
            <person name="Medema M.H."/>
            <person name="Devos D.P."/>
            <person name="Kaster A.-K."/>
            <person name="Ovreas L."/>
            <person name="Rohde M."/>
            <person name="Galperin M.Y."/>
            <person name="Jogler C."/>
        </authorList>
    </citation>
    <scope>NUCLEOTIDE SEQUENCE [LARGE SCALE GENOMIC DNA]</scope>
    <source>
        <strain evidence="13 14">KOR42</strain>
    </source>
</reference>
<dbReference type="RefSeq" id="WP_146507847.1">
    <property type="nucleotide sequence ID" value="NZ_SIHI01000001.1"/>
</dbReference>
<dbReference type="InterPro" id="IPR018483">
    <property type="entry name" value="Carb_kinase_FGGY_CS"/>
</dbReference>
<accession>A0A5C5X5F3</accession>
<dbReference type="NCBIfam" id="TIGR01311">
    <property type="entry name" value="glycerol_kin"/>
    <property type="match status" value="1"/>
</dbReference>
<evidence type="ECO:0000256" key="10">
    <source>
        <dbReference type="RuleBase" id="RU003733"/>
    </source>
</evidence>
<dbReference type="PANTHER" id="PTHR10196:SF69">
    <property type="entry name" value="GLYCEROL KINASE"/>
    <property type="match status" value="1"/>
</dbReference>
<evidence type="ECO:0000313" key="14">
    <source>
        <dbReference type="Proteomes" id="UP000317243"/>
    </source>
</evidence>
<feature type="binding site" evidence="9">
    <location>
        <position position="311"/>
    </location>
    <ligand>
        <name>ATP</name>
        <dbReference type="ChEBI" id="CHEBI:30616"/>
    </ligand>
</feature>
<evidence type="ECO:0000259" key="12">
    <source>
        <dbReference type="Pfam" id="PF02782"/>
    </source>
</evidence>
<dbReference type="Proteomes" id="UP000317243">
    <property type="component" value="Unassembled WGS sequence"/>
</dbReference>
<evidence type="ECO:0000256" key="3">
    <source>
        <dbReference type="ARBA" id="ARBA00022679"/>
    </source>
</evidence>
<dbReference type="AlphaFoldDB" id="A0A5C5X5F3"/>
<dbReference type="CDD" id="cd07786">
    <property type="entry name" value="FGGY_EcGK_like"/>
    <property type="match status" value="1"/>
</dbReference>
<feature type="binding site" evidence="9">
    <location>
        <position position="82"/>
    </location>
    <ligand>
        <name>sn-glycerol 3-phosphate</name>
        <dbReference type="ChEBI" id="CHEBI:57597"/>
    </ligand>
</feature>
<evidence type="ECO:0000256" key="6">
    <source>
        <dbReference type="ARBA" id="ARBA00022798"/>
    </source>
</evidence>
<comment type="caution">
    <text evidence="13">The sequence shown here is derived from an EMBL/GenBank/DDBJ whole genome shotgun (WGS) entry which is preliminary data.</text>
</comment>
<keyword evidence="7 9" id="KW-0067">ATP-binding</keyword>
<feature type="binding site" evidence="9">
    <location>
        <position position="307"/>
    </location>
    <ligand>
        <name>ATP</name>
        <dbReference type="ChEBI" id="CHEBI:30616"/>
    </ligand>
</feature>
<feature type="binding site" evidence="9">
    <location>
        <position position="243"/>
    </location>
    <ligand>
        <name>glycerol</name>
        <dbReference type="ChEBI" id="CHEBI:17754"/>
    </ligand>
</feature>
<proteinExistence type="inferred from homology"/>
<sequence length="496" mass="54020">MKYLLALDQGTTSSRAIVFDEQGHAVSSAQQEFEQIFPSPGHVEHNPEAIWKSQIETAKEALDTNAIPDSEIAAIGIANQRETVVLWDKKSGQPVCNAVVWQSRITDPICKRLKADQLDSFIREKTGLVIDAYFSGTKIQYLLDNISGLRRRAEQGEILFGTVDSFLIWRLTNGRVHATDVTNASRTMLFNIHTQEWDRELLDLLKIPECMLPEVMPSSGIIGHSDPSIFGREIPIAGCAGDQQAATFGQACFSPGDAKNTYGTGCFMLLNTGEQAVTSQLGLLTTIGWKIGKTTTYCLEGSVFIAGAVVQWLRDGIGIIEESAQVTQLCDSVHDNGGVYFVPAFVGLGTPYWDSSARGTIIGITRGTTSGHIARAAIQSMAFQSMDVLDAMQQESGVKLTRLKVDGGATVNNSLLSFQAGLLGVPVLRPQIQETTALGAAFLAGLATGVYADMDEIAEHWTLDREFQPAMSVNQRENLSADWHHAVRAARGWIRD</sequence>
<feature type="binding site" evidence="9">
    <location>
        <position position="408"/>
    </location>
    <ligand>
        <name>ATP</name>
        <dbReference type="ChEBI" id="CHEBI:30616"/>
    </ligand>
</feature>
<evidence type="ECO:0000256" key="5">
    <source>
        <dbReference type="ARBA" id="ARBA00022777"/>
    </source>
</evidence>
<name>A0A5C5X5F3_9PLAN</name>
<evidence type="ECO:0000256" key="1">
    <source>
        <dbReference type="ARBA" id="ARBA00005190"/>
    </source>
</evidence>
<keyword evidence="5 9" id="KW-0418">Kinase</keyword>
<feature type="binding site" evidence="9">
    <location>
        <position position="412"/>
    </location>
    <ligand>
        <name>ADP</name>
        <dbReference type="ChEBI" id="CHEBI:456216"/>
    </ligand>
</feature>
<dbReference type="SUPFAM" id="SSF53067">
    <property type="entry name" value="Actin-like ATPase domain"/>
    <property type="match status" value="2"/>
</dbReference>
<dbReference type="NCBIfam" id="NF000756">
    <property type="entry name" value="PRK00047.1"/>
    <property type="match status" value="1"/>
</dbReference>
<dbReference type="FunFam" id="3.30.420.40:FF:000008">
    <property type="entry name" value="Glycerol kinase"/>
    <property type="match status" value="1"/>
</dbReference>
<dbReference type="GO" id="GO:0004370">
    <property type="term" value="F:glycerol kinase activity"/>
    <property type="evidence" value="ECO:0007669"/>
    <property type="project" value="UniProtKB-UniRule"/>
</dbReference>
<feature type="binding site" evidence="9">
    <location>
        <position position="12"/>
    </location>
    <ligand>
        <name>ATP</name>
        <dbReference type="ChEBI" id="CHEBI:30616"/>
    </ligand>
</feature>
<keyword evidence="14" id="KW-1185">Reference proteome</keyword>